<dbReference type="Gene3D" id="3.90.850.10">
    <property type="entry name" value="Fumarylacetoacetase-like, C-terminal domain"/>
    <property type="match status" value="1"/>
</dbReference>
<keyword evidence="1" id="KW-0456">Lyase</keyword>
<comment type="caution">
    <text evidence="3">The sequence shown here is derived from an EMBL/GenBank/DDBJ whole genome shotgun (WGS) entry which is preliminary data.</text>
</comment>
<evidence type="ECO:0000313" key="3">
    <source>
        <dbReference type="EMBL" id="GHI24854.1"/>
    </source>
</evidence>
<name>A0ABQ3PIK7_9ACTN</name>
<dbReference type="EMBL" id="BNDW01000068">
    <property type="protein sequence ID" value="GHI24854.1"/>
    <property type="molecule type" value="Genomic_DNA"/>
</dbReference>
<proteinExistence type="predicted"/>
<evidence type="ECO:0000259" key="2">
    <source>
        <dbReference type="Pfam" id="PF01557"/>
    </source>
</evidence>
<dbReference type="RefSeq" id="WP_226652433.1">
    <property type="nucleotide sequence ID" value="NZ_BNBS01000033.1"/>
</dbReference>
<dbReference type="Proteomes" id="UP001052739">
    <property type="component" value="Unassembled WGS sequence"/>
</dbReference>
<dbReference type="Pfam" id="PF01557">
    <property type="entry name" value="FAA_hydrolase"/>
    <property type="match status" value="1"/>
</dbReference>
<protein>
    <submittedName>
        <fullName evidence="3">2-keto-4-pentenoate hydratase</fullName>
    </submittedName>
</protein>
<dbReference type="InterPro" id="IPR050772">
    <property type="entry name" value="Hydratase-Decarb/MhpD_sf"/>
</dbReference>
<dbReference type="InterPro" id="IPR036663">
    <property type="entry name" value="Fumarylacetoacetase_C_sf"/>
</dbReference>
<dbReference type="PANTHER" id="PTHR30143:SF0">
    <property type="entry name" value="2-KETO-4-PENTENOATE HYDRATASE"/>
    <property type="match status" value="1"/>
</dbReference>
<dbReference type="SUPFAM" id="SSF56529">
    <property type="entry name" value="FAH"/>
    <property type="match status" value="1"/>
</dbReference>
<sequence length="264" mass="27437">MNISVDDARIKAKALYEARATGRPVPPLTDENPALDMRDGYAVQRELVALLTGAGDRVVGYKAGLTSAPMQELFGVDTPDYGPVLASTVYDDGATTPGDAFIAPKVEAEIVFRLGSPLKGPGVTVAEARRAVAEVMAGLEIVDSRIEDWRIRLADTIADLASNGAVVLGPPVVLPEDCDVRLIGMAFSRNGELVATGAGAAALGDPAAVVAWLANVLGEHGVTLEAGQLIMTGALHAAVAMRPGDRFVAEFDRLGTVTLHVGDA</sequence>
<evidence type="ECO:0000313" key="4">
    <source>
        <dbReference type="Proteomes" id="UP001052739"/>
    </source>
</evidence>
<dbReference type="InterPro" id="IPR011234">
    <property type="entry name" value="Fumarylacetoacetase-like_C"/>
</dbReference>
<keyword evidence="4" id="KW-1185">Reference proteome</keyword>
<feature type="domain" description="Fumarylacetoacetase-like C-terminal" evidence="2">
    <location>
        <begin position="96"/>
        <end position="261"/>
    </location>
</feature>
<organism evidence="3 4">
    <name type="scientific">Streptomyces hydrogenans</name>
    <dbReference type="NCBI Taxonomy" id="1873719"/>
    <lineage>
        <taxon>Bacteria</taxon>
        <taxon>Bacillati</taxon>
        <taxon>Actinomycetota</taxon>
        <taxon>Actinomycetes</taxon>
        <taxon>Kitasatosporales</taxon>
        <taxon>Streptomycetaceae</taxon>
        <taxon>Streptomyces</taxon>
    </lineage>
</organism>
<reference evidence="3" key="1">
    <citation type="submission" date="2024-05" db="EMBL/GenBank/DDBJ databases">
        <title>Whole genome shotgun sequence of Streptomyces hydrogenans NBRC 13475.</title>
        <authorList>
            <person name="Komaki H."/>
            <person name="Tamura T."/>
        </authorList>
    </citation>
    <scope>NUCLEOTIDE SEQUENCE</scope>
    <source>
        <strain evidence="3">NBRC 13475</strain>
    </source>
</reference>
<accession>A0ABQ3PIK7</accession>
<evidence type="ECO:0000256" key="1">
    <source>
        <dbReference type="ARBA" id="ARBA00023239"/>
    </source>
</evidence>
<dbReference type="PANTHER" id="PTHR30143">
    <property type="entry name" value="ACID HYDRATASE"/>
    <property type="match status" value="1"/>
</dbReference>
<gene>
    <name evidence="3" type="ORF">Shyd_62250</name>
</gene>
<dbReference type="GeneID" id="94010966"/>